<dbReference type="InterPro" id="IPR004031">
    <property type="entry name" value="PMP22/EMP/MP20/Claudin"/>
</dbReference>
<evidence type="ECO:0000313" key="6">
    <source>
        <dbReference type="EMBL" id="CAC5407457.1"/>
    </source>
</evidence>
<dbReference type="Gene3D" id="1.20.140.150">
    <property type="match status" value="1"/>
</dbReference>
<keyword evidence="3 5" id="KW-1133">Transmembrane helix</keyword>
<reference evidence="6 7" key="1">
    <citation type="submission" date="2020-06" db="EMBL/GenBank/DDBJ databases">
        <authorList>
            <person name="Li R."/>
            <person name="Bekaert M."/>
        </authorList>
    </citation>
    <scope>NUCLEOTIDE SEQUENCE [LARGE SCALE GENOMIC DNA]</scope>
    <source>
        <strain evidence="7">wild</strain>
    </source>
</reference>
<comment type="subcellular location">
    <subcellularLocation>
        <location evidence="1">Membrane</location>
        <topology evidence="1">Multi-pass membrane protein</topology>
    </subcellularLocation>
</comment>
<accession>A0A6J8DIG4</accession>
<keyword evidence="7" id="KW-1185">Reference proteome</keyword>
<sequence>MEIAGINLLTFVGFVLTIVAAVFDLIGFVTPYWVSGSTTAVVALTSVNVDANEGLWRYCQTVLGDTTCQSQGDRDVGSWFEAVQAMETLGFLCLIAAVIVVILKLFVLKDKPVLKAVGIGCLAAAAAFILIGVCVFGAKGSSLQTENLHFAFAFVIIAAIIAIVASVLFGLDK</sequence>
<dbReference type="Proteomes" id="UP000507470">
    <property type="component" value="Unassembled WGS sequence"/>
</dbReference>
<feature type="transmembrane region" description="Helical" evidence="5">
    <location>
        <begin position="150"/>
        <end position="171"/>
    </location>
</feature>
<evidence type="ECO:0000256" key="4">
    <source>
        <dbReference type="ARBA" id="ARBA00023136"/>
    </source>
</evidence>
<proteinExistence type="predicted"/>
<evidence type="ECO:0000256" key="5">
    <source>
        <dbReference type="SAM" id="Phobius"/>
    </source>
</evidence>
<evidence type="ECO:0000256" key="3">
    <source>
        <dbReference type="ARBA" id="ARBA00022989"/>
    </source>
</evidence>
<evidence type="ECO:0000256" key="1">
    <source>
        <dbReference type="ARBA" id="ARBA00004141"/>
    </source>
</evidence>
<keyword evidence="4 5" id="KW-0472">Membrane</keyword>
<evidence type="ECO:0000256" key="2">
    <source>
        <dbReference type="ARBA" id="ARBA00022692"/>
    </source>
</evidence>
<gene>
    <name evidence="6" type="ORF">MCOR_40934</name>
</gene>
<dbReference type="OrthoDB" id="6149483at2759"/>
<feature type="transmembrane region" description="Helical" evidence="5">
    <location>
        <begin position="119"/>
        <end position="138"/>
    </location>
</feature>
<organism evidence="6 7">
    <name type="scientific">Mytilus coruscus</name>
    <name type="common">Sea mussel</name>
    <dbReference type="NCBI Taxonomy" id="42192"/>
    <lineage>
        <taxon>Eukaryota</taxon>
        <taxon>Metazoa</taxon>
        <taxon>Spiralia</taxon>
        <taxon>Lophotrochozoa</taxon>
        <taxon>Mollusca</taxon>
        <taxon>Bivalvia</taxon>
        <taxon>Autobranchia</taxon>
        <taxon>Pteriomorphia</taxon>
        <taxon>Mytilida</taxon>
        <taxon>Mytiloidea</taxon>
        <taxon>Mytilidae</taxon>
        <taxon>Mytilinae</taxon>
        <taxon>Mytilus</taxon>
    </lineage>
</organism>
<dbReference type="GO" id="GO:0016020">
    <property type="term" value="C:membrane"/>
    <property type="evidence" value="ECO:0007669"/>
    <property type="project" value="UniProtKB-SubCell"/>
</dbReference>
<protein>
    <submittedName>
        <fullName evidence="6">Uncharacterized protein</fullName>
    </submittedName>
</protein>
<feature type="transmembrane region" description="Helical" evidence="5">
    <location>
        <begin position="88"/>
        <end position="107"/>
    </location>
</feature>
<feature type="transmembrane region" description="Helical" evidence="5">
    <location>
        <begin position="7"/>
        <end position="34"/>
    </location>
</feature>
<dbReference type="AlphaFoldDB" id="A0A6J8DIG4"/>
<dbReference type="PANTHER" id="PTHR21284:SF12">
    <property type="entry name" value="EG:80H7.2 PROTEIN"/>
    <property type="match status" value="1"/>
</dbReference>
<dbReference type="EMBL" id="CACVKT020007419">
    <property type="protein sequence ID" value="CAC5407457.1"/>
    <property type="molecule type" value="Genomic_DNA"/>
</dbReference>
<evidence type="ECO:0000313" key="7">
    <source>
        <dbReference type="Proteomes" id="UP000507470"/>
    </source>
</evidence>
<dbReference type="PANTHER" id="PTHR21284">
    <property type="entry name" value="EG:80H7.2 PROTEIN"/>
    <property type="match status" value="1"/>
</dbReference>
<keyword evidence="2 5" id="KW-0812">Transmembrane</keyword>
<dbReference type="Pfam" id="PF00822">
    <property type="entry name" value="PMP22_Claudin"/>
    <property type="match status" value="1"/>
</dbReference>
<name>A0A6J8DIG4_MYTCO</name>